<keyword evidence="4" id="KW-0804">Transcription</keyword>
<dbReference type="Pfam" id="PF00126">
    <property type="entry name" value="HTH_1"/>
    <property type="match status" value="1"/>
</dbReference>
<dbReference type="RefSeq" id="WP_068397475.1">
    <property type="nucleotide sequence ID" value="NZ_CP014504.1"/>
</dbReference>
<dbReference type="InterPro" id="IPR005119">
    <property type="entry name" value="LysR_subst-bd"/>
</dbReference>
<keyword evidence="3" id="KW-0238">DNA-binding</keyword>
<name>A0A127V9K4_9SPHI</name>
<evidence type="ECO:0000256" key="3">
    <source>
        <dbReference type="ARBA" id="ARBA00023125"/>
    </source>
</evidence>
<dbReference type="FunFam" id="1.10.10.10:FF:000001">
    <property type="entry name" value="LysR family transcriptional regulator"/>
    <property type="match status" value="1"/>
</dbReference>
<dbReference type="Proteomes" id="UP000071561">
    <property type="component" value="Chromosome"/>
</dbReference>
<protein>
    <submittedName>
        <fullName evidence="6">Als operon regulatory protein AlsR</fullName>
    </submittedName>
</protein>
<evidence type="ECO:0000256" key="2">
    <source>
        <dbReference type="ARBA" id="ARBA00023015"/>
    </source>
</evidence>
<dbReference type="GO" id="GO:0003677">
    <property type="term" value="F:DNA binding"/>
    <property type="evidence" value="ECO:0007669"/>
    <property type="project" value="UniProtKB-KW"/>
</dbReference>
<dbReference type="PANTHER" id="PTHR30346">
    <property type="entry name" value="TRANSCRIPTIONAL DUAL REGULATOR HCAR-RELATED"/>
    <property type="match status" value="1"/>
</dbReference>
<dbReference type="PRINTS" id="PR00039">
    <property type="entry name" value="HTHLYSR"/>
</dbReference>
<dbReference type="SUPFAM" id="SSF53850">
    <property type="entry name" value="Periplasmic binding protein-like II"/>
    <property type="match status" value="1"/>
</dbReference>
<dbReference type="InterPro" id="IPR036390">
    <property type="entry name" value="WH_DNA-bd_sf"/>
</dbReference>
<organism evidence="6 7">
    <name type="scientific">Pedobacter cryoconitis</name>
    <dbReference type="NCBI Taxonomy" id="188932"/>
    <lineage>
        <taxon>Bacteria</taxon>
        <taxon>Pseudomonadati</taxon>
        <taxon>Bacteroidota</taxon>
        <taxon>Sphingobacteriia</taxon>
        <taxon>Sphingobacteriales</taxon>
        <taxon>Sphingobacteriaceae</taxon>
        <taxon>Pedobacter</taxon>
    </lineage>
</organism>
<dbReference type="SUPFAM" id="SSF46785">
    <property type="entry name" value="Winged helix' DNA-binding domain"/>
    <property type="match status" value="1"/>
</dbReference>
<reference evidence="6 7" key="1">
    <citation type="submission" date="2016-03" db="EMBL/GenBank/DDBJ databases">
        <title>Complete genome sequence of Pedobacter cryoconitis PAMC 27485.</title>
        <authorList>
            <person name="Lee J."/>
            <person name="Kim O.-S."/>
        </authorList>
    </citation>
    <scope>NUCLEOTIDE SEQUENCE [LARGE SCALE GENOMIC DNA]</scope>
    <source>
        <strain evidence="6 7">PAMC 27485</strain>
    </source>
</reference>
<evidence type="ECO:0000313" key="7">
    <source>
        <dbReference type="Proteomes" id="UP000071561"/>
    </source>
</evidence>
<keyword evidence="7" id="KW-1185">Reference proteome</keyword>
<sequence>MDLRHLNYFLVLAEELHFGRAAERLHISQPPLSRMIQLIENDLGVLLFERTKRSVILTPAGQDFLQDAKQMILQMQTVKKRLAIYGQGETGTLRIGYVGAVMHSNLPALLAEFTKSHPHINLQFEELPNHKLVHELNNGTLDAAFVRTWLHPEKLEEKLILSEKFVAVLPITHSLSAKKKISVQELANEQFITFTRECGPTIFDSFLVLCSNAGFTPQISHHASQLNSVLRLVESGFGISLLPENVENGYALQLKFIPLENTEETVPLIMLNRKENPNPALLHLQNHLVKYSSNEKEISEKSVI</sequence>
<keyword evidence="2" id="KW-0805">Transcription regulation</keyword>
<proteinExistence type="inferred from homology"/>
<dbReference type="InterPro" id="IPR000847">
    <property type="entry name" value="LysR_HTH_N"/>
</dbReference>
<dbReference type="AlphaFoldDB" id="A0A127V9K4"/>
<dbReference type="PATRIC" id="fig|188932.3.peg.1090"/>
<dbReference type="Gene3D" id="1.10.10.10">
    <property type="entry name" value="Winged helix-like DNA-binding domain superfamily/Winged helix DNA-binding domain"/>
    <property type="match status" value="1"/>
</dbReference>
<feature type="domain" description="HTH lysR-type" evidence="5">
    <location>
        <begin position="1"/>
        <end position="58"/>
    </location>
</feature>
<dbReference type="PANTHER" id="PTHR30346:SF0">
    <property type="entry name" value="HCA OPERON TRANSCRIPTIONAL ACTIVATOR HCAR"/>
    <property type="match status" value="1"/>
</dbReference>
<dbReference type="OrthoDB" id="9803735at2"/>
<dbReference type="PROSITE" id="PS50931">
    <property type="entry name" value="HTH_LYSR"/>
    <property type="match status" value="1"/>
</dbReference>
<accession>A0A127V9K4</accession>
<evidence type="ECO:0000256" key="4">
    <source>
        <dbReference type="ARBA" id="ARBA00023163"/>
    </source>
</evidence>
<evidence type="ECO:0000259" key="5">
    <source>
        <dbReference type="PROSITE" id="PS50931"/>
    </source>
</evidence>
<dbReference type="GO" id="GO:0003700">
    <property type="term" value="F:DNA-binding transcription factor activity"/>
    <property type="evidence" value="ECO:0007669"/>
    <property type="project" value="InterPro"/>
</dbReference>
<dbReference type="Pfam" id="PF03466">
    <property type="entry name" value="LysR_substrate"/>
    <property type="match status" value="1"/>
</dbReference>
<comment type="similarity">
    <text evidence="1">Belongs to the LysR transcriptional regulatory family.</text>
</comment>
<dbReference type="EMBL" id="CP014504">
    <property type="protein sequence ID" value="AMP97984.1"/>
    <property type="molecule type" value="Genomic_DNA"/>
</dbReference>
<gene>
    <name evidence="6" type="ORF">AY601_1055</name>
</gene>
<dbReference type="CDD" id="cd08414">
    <property type="entry name" value="PBP2_LTTR_aromatics_like"/>
    <property type="match status" value="1"/>
</dbReference>
<evidence type="ECO:0000256" key="1">
    <source>
        <dbReference type="ARBA" id="ARBA00009437"/>
    </source>
</evidence>
<dbReference type="KEGG" id="pcm:AY601_1055"/>
<dbReference type="Gene3D" id="3.40.190.10">
    <property type="entry name" value="Periplasmic binding protein-like II"/>
    <property type="match status" value="2"/>
</dbReference>
<evidence type="ECO:0000313" key="6">
    <source>
        <dbReference type="EMBL" id="AMP97984.1"/>
    </source>
</evidence>
<dbReference type="GO" id="GO:0032993">
    <property type="term" value="C:protein-DNA complex"/>
    <property type="evidence" value="ECO:0007669"/>
    <property type="project" value="TreeGrafter"/>
</dbReference>
<dbReference type="InterPro" id="IPR036388">
    <property type="entry name" value="WH-like_DNA-bd_sf"/>
</dbReference>